<dbReference type="SUPFAM" id="SSF50978">
    <property type="entry name" value="WD40 repeat-like"/>
    <property type="match status" value="1"/>
</dbReference>
<dbReference type="OrthoDB" id="256303at2759"/>
<dbReference type="AlphaFoldDB" id="A0A423TWP5"/>
<dbReference type="PROSITE" id="PS00678">
    <property type="entry name" value="WD_REPEATS_1"/>
    <property type="match status" value="1"/>
</dbReference>
<keyword evidence="2" id="KW-0677">Repeat</keyword>
<reference evidence="4 5" key="2">
    <citation type="submission" date="2019-01" db="EMBL/GenBank/DDBJ databases">
        <title>The decoding of complex shrimp genome reveals the adaptation for benthos swimmer, frequently molting mechanism and breeding impact on genome.</title>
        <authorList>
            <person name="Sun Y."/>
            <person name="Gao Y."/>
            <person name="Yu Y."/>
        </authorList>
    </citation>
    <scope>NUCLEOTIDE SEQUENCE [LARGE SCALE GENOMIC DNA]</scope>
    <source>
        <tissue evidence="4">Muscle</tissue>
    </source>
</reference>
<keyword evidence="1 3" id="KW-0853">WD repeat</keyword>
<dbReference type="Proteomes" id="UP000283509">
    <property type="component" value="Unassembled WGS sequence"/>
</dbReference>
<dbReference type="Gene3D" id="2.130.10.10">
    <property type="entry name" value="YVTN repeat-like/Quinoprotein amine dehydrogenase"/>
    <property type="match status" value="1"/>
</dbReference>
<dbReference type="SMART" id="SM00320">
    <property type="entry name" value="WD40"/>
    <property type="match status" value="3"/>
</dbReference>
<evidence type="ECO:0000313" key="5">
    <source>
        <dbReference type="Proteomes" id="UP000283509"/>
    </source>
</evidence>
<name>A0A423TWP5_PENVA</name>
<dbReference type="EMBL" id="QCYY01001058">
    <property type="protein sequence ID" value="ROT80842.1"/>
    <property type="molecule type" value="Genomic_DNA"/>
</dbReference>
<dbReference type="PANTHER" id="PTHR10971">
    <property type="entry name" value="MRNA EXPORT FACTOR AND BUB3"/>
    <property type="match status" value="1"/>
</dbReference>
<accession>A0A423TWP5</accession>
<evidence type="ECO:0000256" key="3">
    <source>
        <dbReference type="PROSITE-ProRule" id="PRU00221"/>
    </source>
</evidence>
<evidence type="ECO:0000313" key="4">
    <source>
        <dbReference type="EMBL" id="ROT80842.1"/>
    </source>
</evidence>
<keyword evidence="5" id="KW-1185">Reference proteome</keyword>
<dbReference type="InterPro" id="IPR036322">
    <property type="entry name" value="WD40_repeat_dom_sf"/>
</dbReference>
<dbReference type="InterPro" id="IPR015943">
    <property type="entry name" value="WD40/YVTN_repeat-like_dom_sf"/>
</dbReference>
<organism evidence="4 5">
    <name type="scientific">Penaeus vannamei</name>
    <name type="common">Whiteleg shrimp</name>
    <name type="synonym">Litopenaeus vannamei</name>
    <dbReference type="NCBI Taxonomy" id="6689"/>
    <lineage>
        <taxon>Eukaryota</taxon>
        <taxon>Metazoa</taxon>
        <taxon>Ecdysozoa</taxon>
        <taxon>Arthropoda</taxon>
        <taxon>Crustacea</taxon>
        <taxon>Multicrustacea</taxon>
        <taxon>Malacostraca</taxon>
        <taxon>Eumalacostraca</taxon>
        <taxon>Eucarida</taxon>
        <taxon>Decapoda</taxon>
        <taxon>Dendrobranchiata</taxon>
        <taxon>Penaeoidea</taxon>
        <taxon>Penaeidae</taxon>
        <taxon>Penaeus</taxon>
    </lineage>
</organism>
<gene>
    <name evidence="4" type="ORF">C7M84_000402</name>
</gene>
<dbReference type="PROSITE" id="PS50082">
    <property type="entry name" value="WD_REPEATS_2"/>
    <property type="match status" value="2"/>
</dbReference>
<feature type="repeat" description="WD" evidence="3">
    <location>
        <begin position="1"/>
        <end position="39"/>
    </location>
</feature>
<feature type="repeat" description="WD" evidence="3">
    <location>
        <begin position="39"/>
        <end position="82"/>
    </location>
</feature>
<protein>
    <submittedName>
        <fullName evidence="4">Putative mRNA export factor</fullName>
    </submittedName>
</protein>
<evidence type="ECO:0000256" key="1">
    <source>
        <dbReference type="ARBA" id="ARBA00022574"/>
    </source>
</evidence>
<proteinExistence type="predicted"/>
<dbReference type="STRING" id="6689.A0A423TWP5"/>
<dbReference type="InterPro" id="IPR019775">
    <property type="entry name" value="WD40_repeat_CS"/>
</dbReference>
<reference evidence="4 5" key="1">
    <citation type="submission" date="2018-04" db="EMBL/GenBank/DDBJ databases">
        <authorList>
            <person name="Zhang X."/>
            <person name="Yuan J."/>
            <person name="Li F."/>
            <person name="Xiang J."/>
        </authorList>
    </citation>
    <scope>NUCLEOTIDE SEQUENCE [LARGE SCALE GENOMIC DNA]</scope>
    <source>
        <tissue evidence="4">Muscle</tissue>
    </source>
</reference>
<comment type="caution">
    <text evidence="4">The sequence shown here is derived from an EMBL/GenBank/DDBJ whole genome shotgun (WGS) entry which is preliminary data.</text>
</comment>
<dbReference type="Pfam" id="PF00400">
    <property type="entry name" value="WD40"/>
    <property type="match status" value="2"/>
</dbReference>
<dbReference type="InterPro" id="IPR001680">
    <property type="entry name" value="WD40_rpt"/>
</dbReference>
<sequence>MGGPVLDVAWHDDGSKVFMASADKTVNCWDLGSNQKVQVAQHEAPVKTVHWIKAPTYSCMMTGSWDKTLKFWDLRNPQPIMTINLPERCYCADVEYPMAVVGTANRHLIVYQLEGQPQEFKQIESPLKYQHRCVAIFKDKKGSGAPAGFALGSVEGRVAIQYIVAASPRDNFTFKCHRSNGTSNGFQDIYAVNDIKFHPVHGTLATVGSDGSRDCLPMLSLWKNAVDSPRRKVLVPKCTHRQVRVFLAISFRVRLSRHGQCDLLGHDNSENDAVQVRGRSETAKEAIFLGDRTLCPRVAMAEYERFPLLLNPELTPYVVLECEGVMTPLDVDTGATMCVATLEQVRAWGL</sequence>
<evidence type="ECO:0000256" key="2">
    <source>
        <dbReference type="ARBA" id="ARBA00022737"/>
    </source>
</evidence>